<name>A0A0D1YWB0_9EURO</name>
<comment type="subcellular location">
    <subcellularLocation>
        <location evidence="1">Membrane</location>
        <topology evidence="1">Multi-pass membrane protein</topology>
    </subcellularLocation>
</comment>
<sequence>MDTATTCDSSEQLSRQSSSVEVEETPVPSPETLVTLDSIDDPLSAQNWPLRKKLWTALAYGLCCVSSTFASALLSPATGLISHRFGISDEVATFSTATLFLFGYVAGPFVWAPMSERLGRKIPMCLAMFGFVCFGAASATAKDYQTLCLSRFFQGAMGACPVAITIASFADMFNPFHRAYASTVFALTVFSGPMLASPVGGFTADNHSLGWHWCAWWGVLAGALSLLVALTCASETYLPYLLKQKAVELRHETGNWALHSRLEEIRLPPGELVKSLFKRPCLMMVQEPILMLVSVYTAFVYALLYTFLDAYSVVFVEGYHMNLGVGGLPFFGLVTGLALAAFANILQQRFYVTPRLKRNNGVMVPEWRMPIAMTGALAFPLGLFWFGWTGAYPHSIHWIVPTASGIVTGYGILIIFMSFFTYLVDVYKTNSASAFAAATIIRSGLAAAFPLFATQMFHNLKVQFATTLLALLAVLLAPVPVLFYFYGARIRARSRFALDESGLEVRRSEKVEEEDEEEKVGALRIPTRGSAVHSDRHLKRILSGEDNWMGSIRSVTREEMEIPES</sequence>
<feature type="transmembrane region" description="Helical" evidence="7">
    <location>
        <begin position="464"/>
        <end position="486"/>
    </location>
</feature>
<evidence type="ECO:0000256" key="3">
    <source>
        <dbReference type="ARBA" id="ARBA00022692"/>
    </source>
</evidence>
<feature type="transmembrane region" description="Helical" evidence="7">
    <location>
        <begin position="432"/>
        <end position="452"/>
    </location>
</feature>
<keyword evidence="4 7" id="KW-1133">Transmembrane helix</keyword>
<dbReference type="CDD" id="cd17323">
    <property type="entry name" value="MFS_Tpo1_MDR_like"/>
    <property type="match status" value="1"/>
</dbReference>
<evidence type="ECO:0000256" key="5">
    <source>
        <dbReference type="ARBA" id="ARBA00023136"/>
    </source>
</evidence>
<feature type="compositionally biased region" description="Low complexity" evidence="6">
    <location>
        <begin position="9"/>
        <end position="20"/>
    </location>
</feature>
<organism evidence="9 10">
    <name type="scientific">Exophiala spinifera</name>
    <dbReference type="NCBI Taxonomy" id="91928"/>
    <lineage>
        <taxon>Eukaryota</taxon>
        <taxon>Fungi</taxon>
        <taxon>Dikarya</taxon>
        <taxon>Ascomycota</taxon>
        <taxon>Pezizomycotina</taxon>
        <taxon>Eurotiomycetes</taxon>
        <taxon>Chaetothyriomycetidae</taxon>
        <taxon>Chaetothyriales</taxon>
        <taxon>Herpotrichiellaceae</taxon>
        <taxon>Exophiala</taxon>
    </lineage>
</organism>
<accession>A0A0D1YWB0</accession>
<evidence type="ECO:0000259" key="8">
    <source>
        <dbReference type="PROSITE" id="PS50850"/>
    </source>
</evidence>
<dbReference type="Proteomes" id="UP000053328">
    <property type="component" value="Unassembled WGS sequence"/>
</dbReference>
<dbReference type="VEuPathDB" id="FungiDB:PV08_00118"/>
<feature type="transmembrane region" description="Helical" evidence="7">
    <location>
        <begin position="289"/>
        <end position="308"/>
    </location>
</feature>
<dbReference type="AlphaFoldDB" id="A0A0D1YWB0"/>
<feature type="transmembrane region" description="Helical" evidence="7">
    <location>
        <begin position="153"/>
        <end position="172"/>
    </location>
</feature>
<feature type="domain" description="Major facilitator superfamily (MFS) profile" evidence="8">
    <location>
        <begin position="56"/>
        <end position="491"/>
    </location>
</feature>
<keyword evidence="3 7" id="KW-0812">Transmembrane</keyword>
<feature type="transmembrane region" description="Helical" evidence="7">
    <location>
        <begin position="124"/>
        <end position="141"/>
    </location>
</feature>
<gene>
    <name evidence="9" type="ORF">PV08_00118</name>
</gene>
<dbReference type="PANTHER" id="PTHR23502">
    <property type="entry name" value="MAJOR FACILITATOR SUPERFAMILY"/>
    <property type="match status" value="1"/>
</dbReference>
<evidence type="ECO:0000313" key="10">
    <source>
        <dbReference type="Proteomes" id="UP000053328"/>
    </source>
</evidence>
<evidence type="ECO:0000313" key="9">
    <source>
        <dbReference type="EMBL" id="KIW19546.1"/>
    </source>
</evidence>
<protein>
    <recommendedName>
        <fullName evidence="8">Major facilitator superfamily (MFS) profile domain-containing protein</fullName>
    </recommendedName>
</protein>
<proteinExistence type="predicted"/>
<feature type="transmembrane region" description="Helical" evidence="7">
    <location>
        <begin position="179"/>
        <end position="196"/>
    </location>
</feature>
<evidence type="ECO:0000256" key="1">
    <source>
        <dbReference type="ARBA" id="ARBA00004141"/>
    </source>
</evidence>
<reference evidence="9 10" key="1">
    <citation type="submission" date="2015-01" db="EMBL/GenBank/DDBJ databases">
        <title>The Genome Sequence of Exophiala spinifera CBS89968.</title>
        <authorList>
            <consortium name="The Broad Institute Genomics Platform"/>
            <person name="Cuomo C."/>
            <person name="de Hoog S."/>
            <person name="Gorbushina A."/>
            <person name="Stielow B."/>
            <person name="Teixiera M."/>
            <person name="Abouelleil A."/>
            <person name="Chapman S.B."/>
            <person name="Priest M."/>
            <person name="Young S.K."/>
            <person name="Wortman J."/>
            <person name="Nusbaum C."/>
            <person name="Birren B."/>
        </authorList>
    </citation>
    <scope>NUCLEOTIDE SEQUENCE [LARGE SCALE GENOMIC DNA]</scope>
    <source>
        <strain evidence="9 10">CBS 89968</strain>
    </source>
</reference>
<dbReference type="OrthoDB" id="9986881at2759"/>
<dbReference type="GeneID" id="27327201"/>
<feature type="transmembrane region" description="Helical" evidence="7">
    <location>
        <begin position="398"/>
        <end position="420"/>
    </location>
</feature>
<dbReference type="Pfam" id="PF07690">
    <property type="entry name" value="MFS_1"/>
    <property type="match status" value="1"/>
</dbReference>
<dbReference type="PANTHER" id="PTHR23502:SF31">
    <property type="entry name" value="POLYAMINE TRANSPORTER 1"/>
    <property type="match status" value="1"/>
</dbReference>
<keyword evidence="10" id="KW-1185">Reference proteome</keyword>
<feature type="region of interest" description="Disordered" evidence="6">
    <location>
        <begin position="1"/>
        <end position="31"/>
    </location>
</feature>
<dbReference type="RefSeq" id="XP_016239762.1">
    <property type="nucleotide sequence ID" value="XM_016374486.1"/>
</dbReference>
<dbReference type="HOGENOM" id="CLU_008455_11_4_1"/>
<dbReference type="InterPro" id="IPR011701">
    <property type="entry name" value="MFS"/>
</dbReference>
<dbReference type="Gene3D" id="1.20.1250.20">
    <property type="entry name" value="MFS general substrate transporter like domains"/>
    <property type="match status" value="1"/>
</dbReference>
<evidence type="ECO:0000256" key="4">
    <source>
        <dbReference type="ARBA" id="ARBA00022989"/>
    </source>
</evidence>
<feature type="transmembrane region" description="Helical" evidence="7">
    <location>
        <begin position="216"/>
        <end position="242"/>
    </location>
</feature>
<dbReference type="EMBL" id="KN847492">
    <property type="protein sequence ID" value="KIW19546.1"/>
    <property type="molecule type" value="Genomic_DNA"/>
</dbReference>
<dbReference type="FunFam" id="1.20.1250.20:FF:000011">
    <property type="entry name" value="MFS multidrug transporter, putative"/>
    <property type="match status" value="1"/>
</dbReference>
<evidence type="ECO:0000256" key="6">
    <source>
        <dbReference type="SAM" id="MobiDB-lite"/>
    </source>
</evidence>
<dbReference type="GO" id="GO:0005886">
    <property type="term" value="C:plasma membrane"/>
    <property type="evidence" value="ECO:0007669"/>
    <property type="project" value="TreeGrafter"/>
</dbReference>
<dbReference type="InterPro" id="IPR036259">
    <property type="entry name" value="MFS_trans_sf"/>
</dbReference>
<dbReference type="PROSITE" id="PS50850">
    <property type="entry name" value="MFS"/>
    <property type="match status" value="1"/>
</dbReference>
<dbReference type="SUPFAM" id="SSF103473">
    <property type="entry name" value="MFS general substrate transporter"/>
    <property type="match status" value="1"/>
</dbReference>
<keyword evidence="2" id="KW-0813">Transport</keyword>
<keyword evidence="5 7" id="KW-0472">Membrane</keyword>
<feature type="transmembrane region" description="Helical" evidence="7">
    <location>
        <begin position="367"/>
        <end position="386"/>
    </location>
</feature>
<dbReference type="InterPro" id="IPR020846">
    <property type="entry name" value="MFS_dom"/>
</dbReference>
<evidence type="ECO:0000256" key="7">
    <source>
        <dbReference type="SAM" id="Phobius"/>
    </source>
</evidence>
<feature type="transmembrane region" description="Helical" evidence="7">
    <location>
        <begin position="54"/>
        <end position="74"/>
    </location>
</feature>
<feature type="transmembrane region" description="Helical" evidence="7">
    <location>
        <begin position="328"/>
        <end position="346"/>
    </location>
</feature>
<evidence type="ECO:0000256" key="2">
    <source>
        <dbReference type="ARBA" id="ARBA00022448"/>
    </source>
</evidence>
<dbReference type="GO" id="GO:0022857">
    <property type="term" value="F:transmembrane transporter activity"/>
    <property type="evidence" value="ECO:0007669"/>
    <property type="project" value="InterPro"/>
</dbReference>
<feature type="transmembrane region" description="Helical" evidence="7">
    <location>
        <begin position="94"/>
        <end position="112"/>
    </location>
</feature>